<organism evidence="1 2">
    <name type="scientific">Methanococcus voltae</name>
    <dbReference type="NCBI Taxonomy" id="2188"/>
    <lineage>
        <taxon>Archaea</taxon>
        <taxon>Methanobacteriati</taxon>
        <taxon>Methanobacteriota</taxon>
        <taxon>Methanomada group</taxon>
        <taxon>Methanococci</taxon>
        <taxon>Methanococcales</taxon>
        <taxon>Methanococcaceae</taxon>
        <taxon>Methanococcus</taxon>
    </lineage>
</organism>
<proteinExistence type="predicted"/>
<name>A0A8J7S3Q8_METVO</name>
<dbReference type="EMBL" id="JAGGMV010000001">
    <property type="protein sequence ID" value="MBP2200868.1"/>
    <property type="molecule type" value="Genomic_DNA"/>
</dbReference>
<dbReference type="RefSeq" id="WP_209590237.1">
    <property type="nucleotide sequence ID" value="NZ_JAGGMV010000001.1"/>
</dbReference>
<evidence type="ECO:0000313" key="1">
    <source>
        <dbReference type="EMBL" id="MBP2200868.1"/>
    </source>
</evidence>
<evidence type="ECO:0008006" key="3">
    <source>
        <dbReference type="Google" id="ProtNLM"/>
    </source>
</evidence>
<dbReference type="Proteomes" id="UP000740329">
    <property type="component" value="Unassembled WGS sequence"/>
</dbReference>
<protein>
    <recommendedName>
        <fullName evidence="3">Nucleic acid binding OB-fold tRNA/helicase-type</fullName>
    </recommendedName>
</protein>
<accession>A0A8J7S3Q8</accession>
<comment type="caution">
    <text evidence="1">The sequence shown here is derived from an EMBL/GenBank/DDBJ whole genome shotgun (WGS) entry which is preliminary data.</text>
</comment>
<sequence length="209" mass="24047">MINITIEPNVKIISELNSGDYVKTTGTVYFLDYISEKSMYKIKICQNDEYTNFMNDLKNRDYKNSLILYPENNLKPTYNKYVYSSNISLGDNIEVIGKINNYMGYKIIYIKNTNDLKIISKANNTNNNTNKNIGNSNNSNNSNKTCNKNESSILVYLSSKSSSKVYHTLENCPYGKKIINKTYFNISNVNSAYKDYKLCSYCKSHSNIM</sequence>
<reference evidence="1" key="1">
    <citation type="submission" date="2021-03" db="EMBL/GenBank/DDBJ databases">
        <title>Genomic Encyclopedia of Type Strains, Phase IV (KMG-V): Genome sequencing to study the core and pangenomes of soil and plant-associated prokaryotes.</title>
        <authorList>
            <person name="Whitman W."/>
        </authorList>
    </citation>
    <scope>NUCLEOTIDE SEQUENCE</scope>
    <source>
        <strain evidence="1">C4</strain>
    </source>
</reference>
<evidence type="ECO:0000313" key="2">
    <source>
        <dbReference type="Proteomes" id="UP000740329"/>
    </source>
</evidence>
<dbReference type="AlphaFoldDB" id="A0A8J7S3Q8"/>
<gene>
    <name evidence="1" type="ORF">J3E07_000266</name>
</gene>